<reference evidence="1 2" key="1">
    <citation type="submission" date="2021-06" db="EMBL/GenBank/DDBJ databases">
        <authorList>
            <person name="Palmer J.M."/>
        </authorList>
    </citation>
    <scope>NUCLEOTIDE SEQUENCE [LARGE SCALE GENOMIC DNA]</scope>
    <source>
        <strain evidence="1 2">GA_2019</strain>
        <tissue evidence="1">Muscle</tissue>
    </source>
</reference>
<evidence type="ECO:0000313" key="1">
    <source>
        <dbReference type="EMBL" id="MEQ2166935.1"/>
    </source>
</evidence>
<sequence length="113" mass="13486">MFCFKLCYRYVSHQPIIQWRRQKSGLEFLVQYSFVVLARQQRVEHQLRMENIELQELQEHHFYIVGGSFTTGLALDPDFRQKKHIFQKIWGQAEFRTSSAASPLSTVEMEDVF</sequence>
<protein>
    <submittedName>
        <fullName evidence="1">Uncharacterized protein</fullName>
    </submittedName>
</protein>
<keyword evidence="2" id="KW-1185">Reference proteome</keyword>
<evidence type="ECO:0000313" key="2">
    <source>
        <dbReference type="Proteomes" id="UP001476798"/>
    </source>
</evidence>
<gene>
    <name evidence="1" type="ORF">GOODEAATRI_033600</name>
</gene>
<organism evidence="1 2">
    <name type="scientific">Goodea atripinnis</name>
    <dbReference type="NCBI Taxonomy" id="208336"/>
    <lineage>
        <taxon>Eukaryota</taxon>
        <taxon>Metazoa</taxon>
        <taxon>Chordata</taxon>
        <taxon>Craniata</taxon>
        <taxon>Vertebrata</taxon>
        <taxon>Euteleostomi</taxon>
        <taxon>Actinopterygii</taxon>
        <taxon>Neopterygii</taxon>
        <taxon>Teleostei</taxon>
        <taxon>Neoteleostei</taxon>
        <taxon>Acanthomorphata</taxon>
        <taxon>Ovalentaria</taxon>
        <taxon>Atherinomorphae</taxon>
        <taxon>Cyprinodontiformes</taxon>
        <taxon>Goodeidae</taxon>
        <taxon>Goodea</taxon>
    </lineage>
</organism>
<dbReference type="EMBL" id="JAHRIO010027148">
    <property type="protein sequence ID" value="MEQ2166935.1"/>
    <property type="molecule type" value="Genomic_DNA"/>
</dbReference>
<dbReference type="Proteomes" id="UP001476798">
    <property type="component" value="Unassembled WGS sequence"/>
</dbReference>
<name>A0ABV0N6J3_9TELE</name>
<accession>A0ABV0N6J3</accession>
<proteinExistence type="predicted"/>
<comment type="caution">
    <text evidence="1">The sequence shown here is derived from an EMBL/GenBank/DDBJ whole genome shotgun (WGS) entry which is preliminary data.</text>
</comment>